<dbReference type="PANTHER" id="PTHR43943">
    <property type="entry name" value="DEHYDROGENASE/REDUCTASE (SDR FAMILY) MEMBER 4"/>
    <property type="match status" value="1"/>
</dbReference>
<dbReference type="Proteomes" id="UP000196878">
    <property type="component" value="Unassembled WGS sequence"/>
</dbReference>
<dbReference type="EMBL" id="NIPW01000027">
    <property type="protein sequence ID" value="OWJ76665.1"/>
    <property type="molecule type" value="Genomic_DNA"/>
</dbReference>
<accession>A0A212A9K8</accession>
<dbReference type="SMART" id="SM00822">
    <property type="entry name" value="PKS_KR"/>
    <property type="match status" value="1"/>
</dbReference>
<dbReference type="Gene3D" id="3.40.50.720">
    <property type="entry name" value="NAD(P)-binding Rossmann-like Domain"/>
    <property type="match status" value="1"/>
</dbReference>
<dbReference type="InterPro" id="IPR036291">
    <property type="entry name" value="NAD(P)-bd_dom_sf"/>
</dbReference>
<protein>
    <submittedName>
        <fullName evidence="3">Short-chain dehydrogenase</fullName>
    </submittedName>
</protein>
<dbReference type="PRINTS" id="PR00080">
    <property type="entry name" value="SDRFAMILY"/>
</dbReference>
<gene>
    <name evidence="3" type="ORF">CDV49_14000</name>
</gene>
<comment type="caution">
    <text evidence="3">The sequence shown here is derived from an EMBL/GenBank/DDBJ whole genome shotgun (WGS) entry which is preliminary data.</text>
</comment>
<dbReference type="PRINTS" id="PR00081">
    <property type="entry name" value="GDHRDH"/>
</dbReference>
<dbReference type="SUPFAM" id="SSF51735">
    <property type="entry name" value="NAD(P)-binding Rossmann-fold domains"/>
    <property type="match status" value="1"/>
</dbReference>
<organism evidence="3 4">
    <name type="scientific">Haematobacter genomosp. 1</name>
    <dbReference type="NCBI Taxonomy" id="366618"/>
    <lineage>
        <taxon>Bacteria</taxon>
        <taxon>Pseudomonadati</taxon>
        <taxon>Pseudomonadota</taxon>
        <taxon>Alphaproteobacteria</taxon>
        <taxon>Rhodobacterales</taxon>
        <taxon>Paracoccaceae</taxon>
        <taxon>Haematobacter</taxon>
    </lineage>
</organism>
<dbReference type="OrthoDB" id="9789398at2"/>
<dbReference type="PROSITE" id="PS00061">
    <property type="entry name" value="ADH_SHORT"/>
    <property type="match status" value="1"/>
</dbReference>
<dbReference type="AlphaFoldDB" id="A0A212A9K8"/>
<comment type="similarity">
    <text evidence="1">Belongs to the short-chain dehydrogenases/reductases (SDR) family.</text>
</comment>
<sequence length="258" mass="27363">MERALFDLTGKVALLTGASRGMGRQMAEALARQGATVVISARKQEQLDEAAAEINAAIGETRVYAVAANAGRKEDLERLVEETHRLAGPIDIVIGNAGVNPHYGPIGEIPDEAYNKIMQTNVQSNLWLARLVAPDMAAKGSGSMIFTASVGALKPSPTLGTYGMSKLALIGLVRNLALEYGPQGIRANAICPGVVKTEFARALWDSEAGEERARTQVPLRRFGQPEDFAGVAVFLASDASSYMTGQALTLCGGTNMWS</sequence>
<evidence type="ECO:0000256" key="1">
    <source>
        <dbReference type="ARBA" id="ARBA00006484"/>
    </source>
</evidence>
<dbReference type="InterPro" id="IPR020904">
    <property type="entry name" value="Sc_DH/Rdtase_CS"/>
</dbReference>
<keyword evidence="4" id="KW-1185">Reference proteome</keyword>
<evidence type="ECO:0000313" key="4">
    <source>
        <dbReference type="Proteomes" id="UP000196878"/>
    </source>
</evidence>
<dbReference type="CDD" id="cd05233">
    <property type="entry name" value="SDR_c"/>
    <property type="match status" value="1"/>
</dbReference>
<reference evidence="3 4" key="1">
    <citation type="submission" date="2016-12" db="EMBL/GenBank/DDBJ databases">
        <title>Comparison of Traditional DNA-DNA Hybridization with In Silico Genomic Analysis.</title>
        <authorList>
            <person name="Nicholson A.C."/>
            <person name="Humrighouse B.W."/>
            <person name="Graziano J."/>
            <person name="Lasker B."/>
            <person name="Whitney A.M."/>
            <person name="Mcquiston J.R."/>
        </authorList>
    </citation>
    <scope>NUCLEOTIDE SEQUENCE [LARGE SCALE GENOMIC DNA]</scope>
    <source>
        <strain evidence="3 4">H2240</strain>
    </source>
</reference>
<dbReference type="InterPro" id="IPR057326">
    <property type="entry name" value="KR_dom"/>
</dbReference>
<dbReference type="FunFam" id="3.40.50.720:FF:000084">
    <property type="entry name" value="Short-chain dehydrogenase reductase"/>
    <property type="match status" value="1"/>
</dbReference>
<proteinExistence type="inferred from homology"/>
<name>A0A212A9K8_9RHOB</name>
<dbReference type="Pfam" id="PF13561">
    <property type="entry name" value="adh_short_C2"/>
    <property type="match status" value="1"/>
</dbReference>
<dbReference type="RefSeq" id="WP_088216103.1">
    <property type="nucleotide sequence ID" value="NZ_NIPW01000027.1"/>
</dbReference>
<dbReference type="InterPro" id="IPR002347">
    <property type="entry name" value="SDR_fam"/>
</dbReference>
<evidence type="ECO:0000313" key="3">
    <source>
        <dbReference type="EMBL" id="OWJ76665.1"/>
    </source>
</evidence>
<feature type="domain" description="Ketoreductase" evidence="2">
    <location>
        <begin position="11"/>
        <end position="193"/>
    </location>
</feature>
<dbReference type="PANTHER" id="PTHR43943:SF2">
    <property type="entry name" value="DEHYDROGENASE_REDUCTASE 4"/>
    <property type="match status" value="1"/>
</dbReference>
<dbReference type="NCBIfam" id="NF005559">
    <property type="entry name" value="PRK07231.1"/>
    <property type="match status" value="1"/>
</dbReference>
<evidence type="ECO:0000259" key="2">
    <source>
        <dbReference type="SMART" id="SM00822"/>
    </source>
</evidence>